<feature type="compositionally biased region" description="Basic residues" evidence="1">
    <location>
        <begin position="1"/>
        <end position="13"/>
    </location>
</feature>
<feature type="compositionally biased region" description="Low complexity" evidence="1">
    <location>
        <begin position="19"/>
        <end position="28"/>
    </location>
</feature>
<evidence type="ECO:0008006" key="4">
    <source>
        <dbReference type="Google" id="ProtNLM"/>
    </source>
</evidence>
<accession>A0A7J0HD64</accession>
<dbReference type="EMBL" id="BJWL01000029">
    <property type="protein sequence ID" value="GFZ20915.1"/>
    <property type="molecule type" value="Genomic_DNA"/>
</dbReference>
<dbReference type="Proteomes" id="UP000585474">
    <property type="component" value="Unassembled WGS sequence"/>
</dbReference>
<gene>
    <name evidence="2" type="ORF">Acr_29g0000770</name>
</gene>
<evidence type="ECO:0000256" key="1">
    <source>
        <dbReference type="SAM" id="MobiDB-lite"/>
    </source>
</evidence>
<sequence>MASRHGSKSKKLSARGVNSPSSSTTSSSKHFPETSVDEPQYFYSESVATDAERSKENVTVTVRFRPLRDMSPNWVRVNCRHCNF</sequence>
<name>A0A7J0HD64_9ERIC</name>
<proteinExistence type="predicted"/>
<evidence type="ECO:0000313" key="3">
    <source>
        <dbReference type="Proteomes" id="UP000585474"/>
    </source>
</evidence>
<feature type="region of interest" description="Disordered" evidence="1">
    <location>
        <begin position="1"/>
        <end position="37"/>
    </location>
</feature>
<reference evidence="2 3" key="1">
    <citation type="submission" date="2019-07" db="EMBL/GenBank/DDBJ databases">
        <title>De Novo Assembly of kiwifruit Actinidia rufa.</title>
        <authorList>
            <person name="Sugita-Konishi S."/>
            <person name="Sato K."/>
            <person name="Mori E."/>
            <person name="Abe Y."/>
            <person name="Kisaki G."/>
            <person name="Hamano K."/>
            <person name="Suezawa K."/>
            <person name="Otani M."/>
            <person name="Fukuda T."/>
            <person name="Manabe T."/>
            <person name="Gomi K."/>
            <person name="Tabuchi M."/>
            <person name="Akimitsu K."/>
            <person name="Kataoka I."/>
        </authorList>
    </citation>
    <scope>NUCLEOTIDE SEQUENCE [LARGE SCALE GENOMIC DNA]</scope>
    <source>
        <strain evidence="3">cv. Fuchu</strain>
    </source>
</reference>
<dbReference type="AlphaFoldDB" id="A0A7J0HD64"/>
<protein>
    <recommendedName>
        <fullName evidence="4">Kinesin motor domain-containing protein</fullName>
    </recommendedName>
</protein>
<comment type="caution">
    <text evidence="2">The sequence shown here is derived from an EMBL/GenBank/DDBJ whole genome shotgun (WGS) entry which is preliminary data.</text>
</comment>
<organism evidence="2 3">
    <name type="scientific">Actinidia rufa</name>
    <dbReference type="NCBI Taxonomy" id="165716"/>
    <lineage>
        <taxon>Eukaryota</taxon>
        <taxon>Viridiplantae</taxon>
        <taxon>Streptophyta</taxon>
        <taxon>Embryophyta</taxon>
        <taxon>Tracheophyta</taxon>
        <taxon>Spermatophyta</taxon>
        <taxon>Magnoliopsida</taxon>
        <taxon>eudicotyledons</taxon>
        <taxon>Gunneridae</taxon>
        <taxon>Pentapetalae</taxon>
        <taxon>asterids</taxon>
        <taxon>Ericales</taxon>
        <taxon>Actinidiaceae</taxon>
        <taxon>Actinidia</taxon>
    </lineage>
</organism>
<evidence type="ECO:0000313" key="2">
    <source>
        <dbReference type="EMBL" id="GFZ20915.1"/>
    </source>
</evidence>
<keyword evidence="3" id="KW-1185">Reference proteome</keyword>